<evidence type="ECO:0000313" key="7">
    <source>
        <dbReference type="Proteomes" id="UP000077202"/>
    </source>
</evidence>
<dbReference type="AlphaFoldDB" id="A0A176VEH6"/>
<dbReference type="EMBL" id="LVLJ01003902">
    <property type="protein sequence ID" value="OAE19304.1"/>
    <property type="molecule type" value="Genomic_DNA"/>
</dbReference>
<dbReference type="InterPro" id="IPR016024">
    <property type="entry name" value="ARM-type_fold"/>
</dbReference>
<sequence>MAGNEPDWQGLLKWSLAHADGTGVPRQISEEEKKWFHEAMQNQTIDVIRRMKEITTVMNMPQQVLDDQGVTAEELEKMLEELQEHVESIDMANDLHAIGGLIPLLNYLKHSDAGIRARAAEVVTTVVQNNERSQKQVMDVKGMEMLLENFTSDSDMNVRAKALGAISSLISNNKAGVTSFRLSNCYAGLRDALASGHVRLQRKALQVIMNLLLQYPSDGKVIGGLGLPRVITTLINTEDGGIRQAALQTLVEISKTGGQAEVTDCNNQLKQILAKRIEEIKKYDAEDLAAAKEERRSVDELWQLCFNEPSPLRESGLLVSEADESDAAEVSNAPPGVSESQEEKKAPMLLLGP</sequence>
<feature type="region of interest" description="Disordered" evidence="3">
    <location>
        <begin position="315"/>
        <end position="353"/>
    </location>
</feature>
<dbReference type="Proteomes" id="UP000077202">
    <property type="component" value="Unassembled WGS sequence"/>
</dbReference>
<dbReference type="FunFam" id="1.25.10.10:FF:000157">
    <property type="entry name" value="Hsp70-binding protein 1"/>
    <property type="match status" value="1"/>
</dbReference>
<protein>
    <recommendedName>
        <fullName evidence="4">TOG domain-containing protein</fullName>
    </recommendedName>
</protein>
<proteinExistence type="predicted"/>
<name>A0A176VEH6_MARPO</name>
<gene>
    <name evidence="6" type="ORF">AXG93_1860s1130</name>
    <name evidence="5" type="ORF">Mp_4g13980</name>
</gene>
<reference evidence="8" key="3">
    <citation type="journal article" date="2020" name="Curr. Biol.">
        <title>Chromatin organization in early land plants reveals an ancestral association between H3K27me3, transposons, and constitutive heterochromatin.</title>
        <authorList>
            <person name="Montgomery S.A."/>
            <person name="Tanizawa Y."/>
            <person name="Galik B."/>
            <person name="Wang N."/>
            <person name="Ito T."/>
            <person name="Mochizuki T."/>
            <person name="Akimcheva S."/>
            <person name="Bowman J.L."/>
            <person name="Cognat V."/>
            <person name="Marechal-Drouard L."/>
            <person name="Ekker H."/>
            <person name="Hong S.F."/>
            <person name="Kohchi T."/>
            <person name="Lin S.S."/>
            <person name="Liu L.D."/>
            <person name="Nakamura Y."/>
            <person name="Valeeva L.R."/>
            <person name="Shakirov E.V."/>
            <person name="Shippen D.E."/>
            <person name="Wei W.L."/>
            <person name="Yagura M."/>
            <person name="Yamaoka S."/>
            <person name="Yamato K.T."/>
            <person name="Liu C."/>
            <person name="Berger F."/>
        </authorList>
    </citation>
    <scope>NUCLEOTIDE SEQUENCE [LARGE SCALE GENOMIC DNA]</scope>
    <source>
        <strain evidence="8">Tak-1</strain>
    </source>
</reference>
<organism evidence="6 7">
    <name type="scientific">Marchantia polymorpha subsp. ruderalis</name>
    <dbReference type="NCBI Taxonomy" id="1480154"/>
    <lineage>
        <taxon>Eukaryota</taxon>
        <taxon>Viridiplantae</taxon>
        <taxon>Streptophyta</taxon>
        <taxon>Embryophyta</taxon>
        <taxon>Marchantiophyta</taxon>
        <taxon>Marchantiopsida</taxon>
        <taxon>Marchantiidae</taxon>
        <taxon>Marchantiales</taxon>
        <taxon>Marchantiaceae</taxon>
        <taxon>Marchantia</taxon>
    </lineage>
</organism>
<feature type="domain" description="TOG" evidence="4">
    <location>
        <begin position="59"/>
        <end position="289"/>
    </location>
</feature>
<evidence type="ECO:0000313" key="6">
    <source>
        <dbReference type="EMBL" id="OAE19304.1"/>
    </source>
</evidence>
<keyword evidence="7" id="KW-1185">Reference proteome</keyword>
<dbReference type="InterPro" id="IPR011989">
    <property type="entry name" value="ARM-like"/>
</dbReference>
<keyword evidence="2" id="KW-0175">Coiled coil</keyword>
<dbReference type="InterPro" id="IPR050693">
    <property type="entry name" value="Hsp70_NEF-Inhibitors"/>
</dbReference>
<evidence type="ECO:0000259" key="4">
    <source>
        <dbReference type="SMART" id="SM01349"/>
    </source>
</evidence>
<dbReference type="InterPro" id="IPR034085">
    <property type="entry name" value="TOG"/>
</dbReference>
<feature type="coiled-coil region" evidence="2">
    <location>
        <begin position="65"/>
        <end position="95"/>
    </location>
</feature>
<keyword evidence="1" id="KW-0677">Repeat</keyword>
<evidence type="ECO:0000256" key="1">
    <source>
        <dbReference type="ARBA" id="ARBA00022737"/>
    </source>
</evidence>
<evidence type="ECO:0000313" key="8">
    <source>
        <dbReference type="Proteomes" id="UP001162541"/>
    </source>
</evidence>
<dbReference type="InterPro" id="IPR013918">
    <property type="entry name" value="Nucleotide_exch_fac_Fes1"/>
</dbReference>
<dbReference type="GO" id="GO:0005783">
    <property type="term" value="C:endoplasmic reticulum"/>
    <property type="evidence" value="ECO:0007669"/>
    <property type="project" value="TreeGrafter"/>
</dbReference>
<evidence type="ECO:0000313" key="5">
    <source>
        <dbReference type="EMBL" id="BBN08732.1"/>
    </source>
</evidence>
<dbReference type="SMART" id="SM01349">
    <property type="entry name" value="TOG"/>
    <property type="match status" value="1"/>
</dbReference>
<dbReference type="PANTHER" id="PTHR19316:SF18">
    <property type="entry name" value="HSP70-BINDING PROTEIN 1"/>
    <property type="match status" value="1"/>
</dbReference>
<dbReference type="Gene3D" id="1.25.10.10">
    <property type="entry name" value="Leucine-rich Repeat Variant"/>
    <property type="match status" value="1"/>
</dbReference>
<evidence type="ECO:0000256" key="2">
    <source>
        <dbReference type="SAM" id="Coils"/>
    </source>
</evidence>
<dbReference type="GO" id="GO:0000774">
    <property type="term" value="F:adenyl-nucleotide exchange factor activity"/>
    <property type="evidence" value="ECO:0007669"/>
    <property type="project" value="TreeGrafter"/>
</dbReference>
<dbReference type="Pfam" id="PF08609">
    <property type="entry name" value="Fes1"/>
    <property type="match status" value="1"/>
</dbReference>
<dbReference type="Proteomes" id="UP001162541">
    <property type="component" value="Chromosome 4"/>
</dbReference>
<accession>A0A176VEH6</accession>
<dbReference type="SUPFAM" id="SSF48371">
    <property type="entry name" value="ARM repeat"/>
    <property type="match status" value="1"/>
</dbReference>
<evidence type="ECO:0000256" key="3">
    <source>
        <dbReference type="SAM" id="MobiDB-lite"/>
    </source>
</evidence>
<dbReference type="PANTHER" id="PTHR19316">
    <property type="entry name" value="PROTEIN FOLDING REGULATOR"/>
    <property type="match status" value="1"/>
</dbReference>
<reference evidence="5" key="2">
    <citation type="journal article" date="2019" name="Curr. Biol.">
        <title>Chromatin organization in early land plants reveals an ancestral association between H3K27me3, transposons, and constitutive heterochromatin.</title>
        <authorList>
            <person name="Montgomery S.A."/>
            <person name="Tanizawa Y."/>
            <person name="Galik B."/>
            <person name="Wang N."/>
            <person name="Ito T."/>
            <person name="Mochizuki T."/>
            <person name="Akimcheva S."/>
            <person name="Bowman J."/>
            <person name="Cognat V."/>
            <person name="Drouard L."/>
            <person name="Ekker H."/>
            <person name="Houng S."/>
            <person name="Kohchi T."/>
            <person name="Lin S."/>
            <person name="Liu L.D."/>
            <person name="Nakamura Y."/>
            <person name="Valeeva L.R."/>
            <person name="Shakirov E.V."/>
            <person name="Shippen D.E."/>
            <person name="Wei W."/>
            <person name="Yagura M."/>
            <person name="Yamaoka S."/>
            <person name="Yamato K.T."/>
            <person name="Liu C."/>
            <person name="Berger F."/>
        </authorList>
    </citation>
    <scope>NUCLEOTIDE SEQUENCE [LARGE SCALE GENOMIC DNA]</scope>
    <source>
        <strain evidence="5">Tak-1</strain>
    </source>
</reference>
<reference evidence="6 7" key="1">
    <citation type="submission" date="2016-03" db="EMBL/GenBank/DDBJ databases">
        <title>Mechanisms controlling the formation of the plant cell surface in tip-growing cells are functionally conserved among land plants.</title>
        <authorList>
            <person name="Honkanen S."/>
            <person name="Jones V.A."/>
            <person name="Morieri G."/>
            <person name="Champion C."/>
            <person name="Hetherington A.J."/>
            <person name="Kelly S."/>
            <person name="Saint-Marcoux D."/>
            <person name="Proust H."/>
            <person name="Prescott H."/>
            <person name="Dolan L."/>
        </authorList>
    </citation>
    <scope>NUCLEOTIDE SEQUENCE [LARGE SCALE GENOMIC DNA]</scope>
    <source>
        <strain evidence="7">cv. Tak-1 and cv. Tak-2</strain>
        <tissue evidence="6">Whole gametophyte</tissue>
    </source>
</reference>
<dbReference type="EMBL" id="AP019869">
    <property type="protein sequence ID" value="BBN08732.1"/>
    <property type="molecule type" value="Genomic_DNA"/>
</dbReference>